<reference evidence="1" key="2">
    <citation type="submission" date="2020-08" db="EMBL/GenBank/DDBJ databases">
        <title>Plant Genome Project.</title>
        <authorList>
            <person name="Zhang R.-G."/>
        </authorList>
    </citation>
    <scope>NUCLEOTIDE SEQUENCE</scope>
    <source>
        <strain evidence="1">Huo1</strain>
        <tissue evidence="1">Leaf</tissue>
    </source>
</reference>
<name>A0A8X8YU04_SALSN</name>
<sequence length="123" mass="13741">MNCAITEGRAATPVEVCSVGPQFSLSINRKSEVVQLTAAKKMEKSKAFSASFLVCLLMFAYVCDARKEPGEVWKAVMDEETMPNAIKDLMDLGSNRFVRDFDVKPNVIIYHSREHAHTEIEGN</sequence>
<evidence type="ECO:0000313" key="1">
    <source>
        <dbReference type="EMBL" id="KAG6436246.1"/>
    </source>
</evidence>
<dbReference type="AlphaFoldDB" id="A0A8X8YU04"/>
<dbReference type="Proteomes" id="UP000298416">
    <property type="component" value="Unassembled WGS sequence"/>
</dbReference>
<proteinExistence type="predicted"/>
<organism evidence="1">
    <name type="scientific">Salvia splendens</name>
    <name type="common">Scarlet sage</name>
    <dbReference type="NCBI Taxonomy" id="180675"/>
    <lineage>
        <taxon>Eukaryota</taxon>
        <taxon>Viridiplantae</taxon>
        <taxon>Streptophyta</taxon>
        <taxon>Embryophyta</taxon>
        <taxon>Tracheophyta</taxon>
        <taxon>Spermatophyta</taxon>
        <taxon>Magnoliopsida</taxon>
        <taxon>eudicotyledons</taxon>
        <taxon>Gunneridae</taxon>
        <taxon>Pentapetalae</taxon>
        <taxon>asterids</taxon>
        <taxon>lamiids</taxon>
        <taxon>Lamiales</taxon>
        <taxon>Lamiaceae</taxon>
        <taxon>Nepetoideae</taxon>
        <taxon>Mentheae</taxon>
        <taxon>Salviinae</taxon>
        <taxon>Salvia</taxon>
        <taxon>Salvia subgen. Calosphace</taxon>
        <taxon>core Calosphace</taxon>
    </lineage>
</organism>
<protein>
    <submittedName>
        <fullName evidence="1">Uncharacterized protein</fullName>
    </submittedName>
</protein>
<comment type="caution">
    <text evidence="1">The sequence shown here is derived from an EMBL/GenBank/DDBJ whole genome shotgun (WGS) entry which is preliminary data.</text>
</comment>
<evidence type="ECO:0000313" key="2">
    <source>
        <dbReference type="Proteomes" id="UP000298416"/>
    </source>
</evidence>
<reference evidence="1" key="1">
    <citation type="submission" date="2018-01" db="EMBL/GenBank/DDBJ databases">
        <authorList>
            <person name="Mao J.F."/>
        </authorList>
    </citation>
    <scope>NUCLEOTIDE SEQUENCE</scope>
    <source>
        <strain evidence="1">Huo1</strain>
        <tissue evidence="1">Leaf</tissue>
    </source>
</reference>
<keyword evidence="2" id="KW-1185">Reference proteome</keyword>
<dbReference type="PANTHER" id="PTHR33731">
    <property type="entry name" value="PROTEIN, PUTATIVE-RELATED"/>
    <property type="match status" value="1"/>
</dbReference>
<dbReference type="PANTHER" id="PTHR33731:SF2">
    <property type="entry name" value="ORGAN-SPECIFIC PROTEIN S2-LIKE"/>
    <property type="match status" value="1"/>
</dbReference>
<dbReference type="EMBL" id="PNBA02000001">
    <property type="protein sequence ID" value="KAG6436246.1"/>
    <property type="molecule type" value="Genomic_DNA"/>
</dbReference>
<accession>A0A8X8YU04</accession>
<gene>
    <name evidence="1" type="ORF">SASPL_101131</name>
</gene>